<keyword evidence="1" id="KW-0732">Signal</keyword>
<organism evidence="2 3">
    <name type="scientific">Eschrichtius robustus</name>
    <name type="common">California gray whale</name>
    <name type="synonym">Eschrichtius gibbosus</name>
    <dbReference type="NCBI Taxonomy" id="9764"/>
    <lineage>
        <taxon>Eukaryota</taxon>
        <taxon>Metazoa</taxon>
        <taxon>Chordata</taxon>
        <taxon>Craniata</taxon>
        <taxon>Vertebrata</taxon>
        <taxon>Euteleostomi</taxon>
        <taxon>Mammalia</taxon>
        <taxon>Eutheria</taxon>
        <taxon>Laurasiatheria</taxon>
        <taxon>Artiodactyla</taxon>
        <taxon>Whippomorpha</taxon>
        <taxon>Cetacea</taxon>
        <taxon>Mysticeti</taxon>
        <taxon>Eschrichtiidae</taxon>
        <taxon>Eschrichtius</taxon>
    </lineage>
</organism>
<evidence type="ECO:0000313" key="2">
    <source>
        <dbReference type="EMBL" id="KAJ8796638.1"/>
    </source>
</evidence>
<dbReference type="EMBL" id="JAIQCJ010000351">
    <property type="protein sequence ID" value="KAJ8796638.1"/>
    <property type="molecule type" value="Genomic_DNA"/>
</dbReference>
<gene>
    <name evidence="2" type="ORF">J1605_017856</name>
</gene>
<feature type="signal peptide" evidence="1">
    <location>
        <begin position="1"/>
        <end position="17"/>
    </location>
</feature>
<dbReference type="SUPFAM" id="SSF56801">
    <property type="entry name" value="Acetyl-CoA synthetase-like"/>
    <property type="match status" value="1"/>
</dbReference>
<evidence type="ECO:0008006" key="4">
    <source>
        <dbReference type="Google" id="ProtNLM"/>
    </source>
</evidence>
<evidence type="ECO:0000256" key="1">
    <source>
        <dbReference type="SAM" id="SignalP"/>
    </source>
</evidence>
<reference evidence="2 3" key="1">
    <citation type="submission" date="2022-11" db="EMBL/GenBank/DDBJ databases">
        <title>Whole genome sequence of Eschrichtius robustus ER-17-0199.</title>
        <authorList>
            <person name="Bruniche-Olsen A."/>
            <person name="Black A.N."/>
            <person name="Fields C.J."/>
            <person name="Walden K."/>
            <person name="Dewoody J.A."/>
        </authorList>
    </citation>
    <scope>NUCLEOTIDE SEQUENCE [LARGE SCALE GENOMIC DNA]</scope>
    <source>
        <strain evidence="2">ER-17-0199</strain>
        <tissue evidence="2">Blubber</tissue>
    </source>
</reference>
<feature type="chain" id="PRO_5044207168" description="Disco-interacting protein 2 C" evidence="1">
    <location>
        <begin position="18"/>
        <end position="312"/>
    </location>
</feature>
<sequence length="312" mass="34190">MIIVLLVLQRLSWRGDGRLEMCGQVFTEDFPGRAESQMPQVALVFPNNDPAASMVAFYGCLLAEVVPVPIEVPLTRKDAGSQQIGFLLGSCGVTVALTSDACHKGLPKSPTGEIPQFKESKHLSKPPRDWFPHIKDANNDTAYIEYKTCKDGSVLGVTVTRIALLTHCQALTQACGYTEVSCFQSVMNMMHVISIPYSLMKVNPLSWIQKVCQYKAKVACVKSRDMHWALVAHRDQRDINLSSLRMLIVADGANPWSISSCDAFLNVFQSKGLRQEVICPCASSPEALTVAIRRYCCVNASGQPGEGVSFSS</sequence>
<dbReference type="PANTHER" id="PTHR22754:SF33">
    <property type="entry name" value="DISCO-INTERACTING PROTEIN 2 HOMOLOG C"/>
    <property type="match status" value="1"/>
</dbReference>
<accession>A0AB34HWX3</accession>
<keyword evidence="3" id="KW-1185">Reference proteome</keyword>
<dbReference type="Gene3D" id="3.40.50.12780">
    <property type="entry name" value="N-terminal domain of ligase-like"/>
    <property type="match status" value="1"/>
</dbReference>
<proteinExistence type="predicted"/>
<comment type="caution">
    <text evidence="2">The sequence shown here is derived from an EMBL/GenBank/DDBJ whole genome shotgun (WGS) entry which is preliminary data.</text>
</comment>
<dbReference type="Proteomes" id="UP001159641">
    <property type="component" value="Unassembled WGS sequence"/>
</dbReference>
<dbReference type="PANTHER" id="PTHR22754">
    <property type="entry name" value="DISCO-INTERACTING PROTEIN 2 DIP2 -RELATED"/>
    <property type="match status" value="1"/>
</dbReference>
<evidence type="ECO:0000313" key="3">
    <source>
        <dbReference type="Proteomes" id="UP001159641"/>
    </source>
</evidence>
<name>A0AB34HWX3_ESCRO</name>
<protein>
    <recommendedName>
        <fullName evidence="4">Disco-interacting protein 2 C</fullName>
    </recommendedName>
</protein>
<dbReference type="AlphaFoldDB" id="A0AB34HWX3"/>
<dbReference type="InterPro" id="IPR042099">
    <property type="entry name" value="ANL_N_sf"/>
</dbReference>